<dbReference type="AlphaFoldDB" id="A0A5C4LWI8"/>
<protein>
    <recommendedName>
        <fullName evidence="4">Secreted protein</fullName>
    </recommendedName>
</protein>
<dbReference type="Proteomes" id="UP000305546">
    <property type="component" value="Unassembled WGS sequence"/>
</dbReference>
<evidence type="ECO:0000313" key="3">
    <source>
        <dbReference type="Proteomes" id="UP000305546"/>
    </source>
</evidence>
<accession>A0A5C4LWI8</accession>
<dbReference type="EMBL" id="VDFW01000026">
    <property type="protein sequence ID" value="TNC22530.1"/>
    <property type="molecule type" value="Genomic_DNA"/>
</dbReference>
<keyword evidence="3" id="KW-1185">Reference proteome</keyword>
<proteinExistence type="predicted"/>
<keyword evidence="1" id="KW-0732">Signal</keyword>
<name>A0A5C4LWI8_9PSEU</name>
<reference evidence="2 3" key="1">
    <citation type="submission" date="2019-06" db="EMBL/GenBank/DDBJ databases">
        <title>Amycolatopsis alkalitolerans sp. nov., isolated from Gastrodia elata Blume.</title>
        <authorList>
            <person name="Narsing Rao M.P."/>
            <person name="Li W.J."/>
        </authorList>
    </citation>
    <scope>NUCLEOTIDE SEQUENCE [LARGE SCALE GENOMIC DNA]</scope>
    <source>
        <strain evidence="2 3">SYSUP0005</strain>
    </source>
</reference>
<evidence type="ECO:0008006" key="4">
    <source>
        <dbReference type="Google" id="ProtNLM"/>
    </source>
</evidence>
<feature type="signal peptide" evidence="1">
    <location>
        <begin position="1"/>
        <end position="26"/>
    </location>
</feature>
<feature type="chain" id="PRO_5038664461" description="Secreted protein" evidence="1">
    <location>
        <begin position="27"/>
        <end position="79"/>
    </location>
</feature>
<gene>
    <name evidence="2" type="ORF">FG385_25275</name>
</gene>
<organism evidence="2 3">
    <name type="scientific">Amycolatopsis alkalitolerans</name>
    <dbReference type="NCBI Taxonomy" id="2547244"/>
    <lineage>
        <taxon>Bacteria</taxon>
        <taxon>Bacillati</taxon>
        <taxon>Actinomycetota</taxon>
        <taxon>Actinomycetes</taxon>
        <taxon>Pseudonocardiales</taxon>
        <taxon>Pseudonocardiaceae</taxon>
        <taxon>Amycolatopsis</taxon>
    </lineage>
</organism>
<evidence type="ECO:0000256" key="1">
    <source>
        <dbReference type="SAM" id="SignalP"/>
    </source>
</evidence>
<dbReference type="RefSeq" id="WP_139099282.1">
    <property type="nucleotide sequence ID" value="NZ_VDFW01000026.1"/>
</dbReference>
<sequence>MVRHRADRAVLATALAWLFTALRTPAAWRAGGFGGYTGVAVRTGIRTVGVGESQVGRHAAAALVSGLSSVSGLMSGRWW</sequence>
<evidence type="ECO:0000313" key="2">
    <source>
        <dbReference type="EMBL" id="TNC22530.1"/>
    </source>
</evidence>
<comment type="caution">
    <text evidence="2">The sequence shown here is derived from an EMBL/GenBank/DDBJ whole genome shotgun (WGS) entry which is preliminary data.</text>
</comment>